<dbReference type="GO" id="GO:0005886">
    <property type="term" value="C:plasma membrane"/>
    <property type="evidence" value="ECO:0007669"/>
    <property type="project" value="TreeGrafter"/>
</dbReference>
<evidence type="ECO:0000256" key="2">
    <source>
        <dbReference type="ARBA" id="ARBA00023002"/>
    </source>
</evidence>
<dbReference type="EnsemblMetazoa" id="ACUA028210-RA">
    <property type="protein sequence ID" value="ACUA028210-PA"/>
    <property type="gene ID" value="ACUA028210"/>
</dbReference>
<dbReference type="GO" id="GO:0017128">
    <property type="term" value="F:phospholipid scramblase activity"/>
    <property type="evidence" value="ECO:0007669"/>
    <property type="project" value="InterPro"/>
</dbReference>
<dbReference type="Gene3D" id="3.40.50.720">
    <property type="entry name" value="NAD(P)-binding Rossmann-like Domain"/>
    <property type="match status" value="1"/>
</dbReference>
<reference evidence="4" key="1">
    <citation type="submission" date="2013-09" db="EMBL/GenBank/DDBJ databases">
        <title>The Genome Sequence of Anopheles culicifacies species A.</title>
        <authorList>
            <consortium name="The Broad Institute Genomics Platform"/>
            <person name="Neafsey D.E."/>
            <person name="Besansky N."/>
            <person name="Howell P."/>
            <person name="Walton C."/>
            <person name="Young S.K."/>
            <person name="Zeng Q."/>
            <person name="Gargeya S."/>
            <person name="Fitzgerald M."/>
            <person name="Haas B."/>
            <person name="Abouelleil A."/>
            <person name="Allen A.W."/>
            <person name="Alvarado L."/>
            <person name="Arachchi H.M."/>
            <person name="Berlin A.M."/>
            <person name="Chapman S.B."/>
            <person name="Gainer-Dewar J."/>
            <person name="Goldberg J."/>
            <person name="Griggs A."/>
            <person name="Gujja S."/>
            <person name="Hansen M."/>
            <person name="Howarth C."/>
            <person name="Imamovic A."/>
            <person name="Ireland A."/>
            <person name="Larimer J."/>
            <person name="McCowan C."/>
            <person name="Murphy C."/>
            <person name="Pearson M."/>
            <person name="Poon T.W."/>
            <person name="Priest M."/>
            <person name="Roberts A."/>
            <person name="Saif S."/>
            <person name="Shea T."/>
            <person name="Sisk P."/>
            <person name="Sykes S."/>
            <person name="Wortman J."/>
            <person name="Nusbaum C."/>
            <person name="Birren B."/>
        </authorList>
    </citation>
    <scope>NUCLEOTIDE SEQUENCE [LARGE SCALE GENOMIC DNA]</scope>
    <source>
        <strain evidence="4">A-37</strain>
    </source>
</reference>
<dbReference type="InterPro" id="IPR036291">
    <property type="entry name" value="NAD(P)-bd_dom_sf"/>
</dbReference>
<name>A0A182MWT2_9DIPT</name>
<dbReference type="InterPro" id="IPR005552">
    <property type="entry name" value="Scramblase"/>
</dbReference>
<proteinExistence type="inferred from homology"/>
<protein>
    <recommendedName>
        <fullName evidence="5">Phospholipid scramblase</fullName>
    </recommendedName>
</protein>
<dbReference type="STRING" id="139723.A0A182MWT2"/>
<dbReference type="EMBL" id="AXCM01014160">
    <property type="status" value="NOT_ANNOTATED_CDS"/>
    <property type="molecule type" value="Genomic_DNA"/>
</dbReference>
<keyword evidence="2" id="KW-0560">Oxidoreductase</keyword>
<comment type="similarity">
    <text evidence="1">Belongs to the phospholipid scramblase family.</text>
</comment>
<evidence type="ECO:0000256" key="1">
    <source>
        <dbReference type="ARBA" id="ARBA00005350"/>
    </source>
</evidence>
<sequence length="522" mass="57390">MDHWVGKVAIVTGASSGIGATAVQALARAGMIVAGLARRIERVEELKKHLPPEAANRVHAFRCDVTSEESIVNTFRTVDRQLGGVDVLINNAGVSKQSCTLLTPGNGEDLRTVMDTNVMGLVLCSREAFQSMKRRQVDGHIVNVNSILGHKYVAFPNLNIYGASKYAVTAITETLRNDLRNEGTKVKVTSISPGIVRTEMVPEGKQFESTPMLEADDIVGAILYALGTPPHVQVHEDAAVPLLPQAAPPAYPAAPMVMGPPGYMPVPQNGMPIMTQPGMPMQPVLGQQQVASWMPMPQGIPNCPPGLEYLTAVDQLLVHQEVELLEAFTGFETANKYTVKNTFGQKVYWAVEDTSCCNRMCCGPDRAFEMKILDNYQNEVLHLHRDLRCKSCCFPCCLQKLEVSAPPGNVIGTVVQKWSLCRPVFDIRDRNNETVLTIRGPVCQCGLCGDIKFAVFTKDGTEVGKVTKQWSGFVQEHFTDADNFGINFPMDLDVRVKATMLGALFLIDYMYFETGDNKKIRR</sequence>
<dbReference type="SUPFAM" id="SSF54518">
    <property type="entry name" value="Tubby C-terminal domain-like"/>
    <property type="match status" value="1"/>
</dbReference>
<dbReference type="VEuPathDB" id="VectorBase:ACUA028210"/>
<dbReference type="Pfam" id="PF03803">
    <property type="entry name" value="Scramblase"/>
    <property type="match status" value="1"/>
</dbReference>
<reference evidence="3" key="2">
    <citation type="submission" date="2020-05" db="UniProtKB">
        <authorList>
            <consortium name="EnsemblMetazoa"/>
        </authorList>
    </citation>
    <scope>IDENTIFICATION</scope>
    <source>
        <strain evidence="3">A-37</strain>
    </source>
</reference>
<dbReference type="PANTHER" id="PTHR23248:SF9">
    <property type="entry name" value="PHOSPHOLIPID SCRAMBLASE"/>
    <property type="match status" value="1"/>
</dbReference>
<dbReference type="InterPro" id="IPR020904">
    <property type="entry name" value="Sc_DH/Rdtase_CS"/>
</dbReference>
<evidence type="ECO:0008006" key="5">
    <source>
        <dbReference type="Google" id="ProtNLM"/>
    </source>
</evidence>
<dbReference type="InterPro" id="IPR002347">
    <property type="entry name" value="SDR_fam"/>
</dbReference>
<dbReference type="FunFam" id="3.40.50.720:FF:000047">
    <property type="entry name" value="NADP-dependent L-serine/L-allo-threonine dehydrogenase"/>
    <property type="match status" value="1"/>
</dbReference>
<dbReference type="PRINTS" id="PR00081">
    <property type="entry name" value="GDHRDH"/>
</dbReference>
<dbReference type="SUPFAM" id="SSF51735">
    <property type="entry name" value="NAD(P)-binding Rossmann-fold domains"/>
    <property type="match status" value="1"/>
</dbReference>
<evidence type="ECO:0000313" key="3">
    <source>
        <dbReference type="EnsemblMetazoa" id="ACUA028210-PA"/>
    </source>
</evidence>
<accession>A0A182MWT2</accession>
<dbReference type="PROSITE" id="PS00061">
    <property type="entry name" value="ADH_SHORT"/>
    <property type="match status" value="1"/>
</dbReference>
<evidence type="ECO:0000313" key="4">
    <source>
        <dbReference type="Proteomes" id="UP000075883"/>
    </source>
</evidence>
<organism evidence="3 4">
    <name type="scientific">Anopheles culicifacies</name>
    <dbReference type="NCBI Taxonomy" id="139723"/>
    <lineage>
        <taxon>Eukaryota</taxon>
        <taxon>Metazoa</taxon>
        <taxon>Ecdysozoa</taxon>
        <taxon>Arthropoda</taxon>
        <taxon>Hexapoda</taxon>
        <taxon>Insecta</taxon>
        <taxon>Pterygota</taxon>
        <taxon>Neoptera</taxon>
        <taxon>Endopterygota</taxon>
        <taxon>Diptera</taxon>
        <taxon>Nematocera</taxon>
        <taxon>Culicoidea</taxon>
        <taxon>Culicidae</taxon>
        <taxon>Anophelinae</taxon>
        <taxon>Anopheles</taxon>
        <taxon>culicifacies species complex</taxon>
    </lineage>
</organism>
<keyword evidence="4" id="KW-1185">Reference proteome</keyword>
<dbReference type="Proteomes" id="UP000075883">
    <property type="component" value="Unassembled WGS sequence"/>
</dbReference>
<dbReference type="GO" id="GO:0016616">
    <property type="term" value="F:oxidoreductase activity, acting on the CH-OH group of donors, NAD or NADP as acceptor"/>
    <property type="evidence" value="ECO:0007669"/>
    <property type="project" value="UniProtKB-ARBA"/>
</dbReference>
<dbReference type="InterPro" id="IPR025659">
    <property type="entry name" value="Tubby-like_C"/>
</dbReference>
<dbReference type="PANTHER" id="PTHR23248">
    <property type="entry name" value="PHOSPHOLIPID SCRAMBLASE-RELATED"/>
    <property type="match status" value="1"/>
</dbReference>
<dbReference type="Pfam" id="PF00106">
    <property type="entry name" value="adh_short"/>
    <property type="match status" value="1"/>
</dbReference>
<dbReference type="PRINTS" id="PR00080">
    <property type="entry name" value="SDRFAMILY"/>
</dbReference>
<dbReference type="AlphaFoldDB" id="A0A182MWT2"/>